<dbReference type="Proteomes" id="UP000682733">
    <property type="component" value="Unassembled WGS sequence"/>
</dbReference>
<accession>A0A8S2MVA2</accession>
<dbReference type="EMBL" id="CAJOBA010034053">
    <property type="protein sequence ID" value="CAF3976984.1"/>
    <property type="molecule type" value="Genomic_DNA"/>
</dbReference>
<evidence type="ECO:0000313" key="2">
    <source>
        <dbReference type="EMBL" id="CAF3976984.1"/>
    </source>
</evidence>
<reference evidence="2" key="1">
    <citation type="submission" date="2021-02" db="EMBL/GenBank/DDBJ databases">
        <authorList>
            <person name="Nowell W R."/>
        </authorList>
    </citation>
    <scope>NUCLEOTIDE SEQUENCE</scope>
</reference>
<name>A0A8S2MVA2_9BILA</name>
<dbReference type="Gene3D" id="3.90.176.10">
    <property type="entry name" value="Toxin ADP-ribosyltransferase, Chain A, domain 1"/>
    <property type="match status" value="1"/>
</dbReference>
<sequence>MYSRYHVQSLRNNRFVGDIRDERDQIEWMKVDNNIDKNLIDYFNFHVSRANVDRKTNWFIDNIRIRFVDRYLSDANELGYIRFLMDCTKMEQNPKYLITAYTTNSDFYIKMNQLLVTVAVNWLHDRYGNYGAGRRSYFYLLKGHSSLEPYSFKGRVYRGMCVDKYSLKPYLTAGKIMNKAFLSASKLPSIAENFAIDSKNNLQHTQSVLCIYEIRKH</sequence>
<organism evidence="2 3">
    <name type="scientific">Didymodactylos carnosus</name>
    <dbReference type="NCBI Taxonomy" id="1234261"/>
    <lineage>
        <taxon>Eukaryota</taxon>
        <taxon>Metazoa</taxon>
        <taxon>Spiralia</taxon>
        <taxon>Gnathifera</taxon>
        <taxon>Rotifera</taxon>
        <taxon>Eurotatoria</taxon>
        <taxon>Bdelloidea</taxon>
        <taxon>Philodinida</taxon>
        <taxon>Philodinidae</taxon>
        <taxon>Didymodactylos</taxon>
    </lineage>
</organism>
<proteinExistence type="predicted"/>
<evidence type="ECO:0000313" key="3">
    <source>
        <dbReference type="Proteomes" id="UP000682733"/>
    </source>
</evidence>
<dbReference type="AlphaFoldDB" id="A0A8S2MVA2"/>
<dbReference type="Proteomes" id="UP000677228">
    <property type="component" value="Unassembled WGS sequence"/>
</dbReference>
<dbReference type="SUPFAM" id="SSF56399">
    <property type="entry name" value="ADP-ribosylation"/>
    <property type="match status" value="1"/>
</dbReference>
<gene>
    <name evidence="1" type="ORF">OVA965_LOCUS22294</name>
    <name evidence="2" type="ORF">TMI583_LOCUS23013</name>
</gene>
<evidence type="ECO:0000313" key="1">
    <source>
        <dbReference type="EMBL" id="CAF1165219.1"/>
    </source>
</evidence>
<dbReference type="EMBL" id="CAJNOK010012525">
    <property type="protein sequence ID" value="CAF1165219.1"/>
    <property type="molecule type" value="Genomic_DNA"/>
</dbReference>
<protein>
    <submittedName>
        <fullName evidence="2">Uncharacterized protein</fullName>
    </submittedName>
</protein>
<comment type="caution">
    <text evidence="2">The sequence shown here is derived from an EMBL/GenBank/DDBJ whole genome shotgun (WGS) entry which is preliminary data.</text>
</comment>